<dbReference type="GO" id="GO:0006631">
    <property type="term" value="P:fatty acid metabolic process"/>
    <property type="evidence" value="ECO:0007669"/>
    <property type="project" value="TreeGrafter"/>
</dbReference>
<evidence type="ECO:0000256" key="4">
    <source>
        <dbReference type="ARBA" id="ARBA00066616"/>
    </source>
</evidence>
<organism evidence="8 9">
    <name type="scientific">Sphingorhabdus pulchriflava</name>
    <dbReference type="NCBI Taxonomy" id="2292257"/>
    <lineage>
        <taxon>Bacteria</taxon>
        <taxon>Pseudomonadati</taxon>
        <taxon>Pseudomonadota</taxon>
        <taxon>Alphaproteobacteria</taxon>
        <taxon>Sphingomonadales</taxon>
        <taxon>Sphingomonadaceae</taxon>
        <taxon>Sphingorhabdus</taxon>
    </lineage>
</organism>
<dbReference type="PANTHER" id="PTHR43201">
    <property type="entry name" value="ACYL-COA SYNTHETASE"/>
    <property type="match status" value="1"/>
</dbReference>
<dbReference type="Proteomes" id="UP000263833">
    <property type="component" value="Unassembled WGS sequence"/>
</dbReference>
<reference evidence="9" key="1">
    <citation type="submission" date="2018-08" db="EMBL/GenBank/DDBJ databases">
        <authorList>
            <person name="Kim S.-J."/>
            <person name="Jung G.-Y."/>
        </authorList>
    </citation>
    <scope>NUCLEOTIDE SEQUENCE [LARGE SCALE GENOMIC DNA]</scope>
    <source>
        <strain evidence="9">GY_G</strain>
    </source>
</reference>
<evidence type="ECO:0000259" key="7">
    <source>
        <dbReference type="Pfam" id="PF13193"/>
    </source>
</evidence>
<comment type="catalytic activity">
    <reaction evidence="3">
        <text>3-(methylsulfanyl)propanoate + ATP + CoA = 3-(methylsulfanyl)propanoyl-CoA + AMP + diphosphate</text>
        <dbReference type="Rhea" id="RHEA:43052"/>
        <dbReference type="ChEBI" id="CHEBI:30616"/>
        <dbReference type="ChEBI" id="CHEBI:33019"/>
        <dbReference type="ChEBI" id="CHEBI:49016"/>
        <dbReference type="ChEBI" id="CHEBI:57287"/>
        <dbReference type="ChEBI" id="CHEBI:82815"/>
        <dbReference type="ChEBI" id="CHEBI:456215"/>
        <dbReference type="EC" id="6.2.1.44"/>
    </reaction>
    <physiologicalReaction direction="left-to-right" evidence="3">
        <dbReference type="Rhea" id="RHEA:43053"/>
    </physiologicalReaction>
</comment>
<name>A0A371BGN7_9SPHN</name>
<evidence type="ECO:0000256" key="1">
    <source>
        <dbReference type="ARBA" id="ARBA00006432"/>
    </source>
</evidence>
<dbReference type="InterPro" id="IPR042099">
    <property type="entry name" value="ANL_N_sf"/>
</dbReference>
<evidence type="ECO:0000256" key="5">
    <source>
        <dbReference type="ARBA" id="ARBA00067668"/>
    </source>
</evidence>
<dbReference type="Pfam" id="PF13193">
    <property type="entry name" value="AMP-binding_C"/>
    <property type="match status" value="1"/>
</dbReference>
<dbReference type="GO" id="GO:0031956">
    <property type="term" value="F:medium-chain fatty acid-CoA ligase activity"/>
    <property type="evidence" value="ECO:0007669"/>
    <property type="project" value="TreeGrafter"/>
</dbReference>
<gene>
    <name evidence="8" type="ORF">DXH95_03960</name>
</gene>
<comment type="caution">
    <text evidence="8">The sequence shown here is derived from an EMBL/GenBank/DDBJ whole genome shotgun (WGS) entry which is preliminary data.</text>
</comment>
<feature type="domain" description="AMP-binding enzyme C-terminal" evidence="7">
    <location>
        <begin position="417"/>
        <end position="493"/>
    </location>
</feature>
<dbReference type="AlphaFoldDB" id="A0A371BGN7"/>
<dbReference type="Gene3D" id="3.30.300.30">
    <property type="match status" value="1"/>
</dbReference>
<dbReference type="EMBL" id="QRGP01000001">
    <property type="protein sequence ID" value="RDV06583.1"/>
    <property type="molecule type" value="Genomic_DNA"/>
</dbReference>
<dbReference type="FunFam" id="3.30.300.30:FF:000008">
    <property type="entry name" value="2,3-dihydroxybenzoate-AMP ligase"/>
    <property type="match status" value="1"/>
</dbReference>
<evidence type="ECO:0000256" key="2">
    <source>
        <dbReference type="ARBA" id="ARBA00022598"/>
    </source>
</evidence>
<dbReference type="PANTHER" id="PTHR43201:SF5">
    <property type="entry name" value="MEDIUM-CHAIN ACYL-COA LIGASE ACSF2, MITOCHONDRIAL"/>
    <property type="match status" value="1"/>
</dbReference>
<feature type="domain" description="AMP-dependent synthetase/ligase" evidence="6">
    <location>
        <begin position="33"/>
        <end position="367"/>
    </location>
</feature>
<dbReference type="InterPro" id="IPR000873">
    <property type="entry name" value="AMP-dep_synth/lig_dom"/>
</dbReference>
<dbReference type="Gene3D" id="3.40.50.12780">
    <property type="entry name" value="N-terminal domain of ligase-like"/>
    <property type="match status" value="1"/>
</dbReference>
<proteinExistence type="inferred from homology"/>
<dbReference type="Pfam" id="PF00501">
    <property type="entry name" value="AMP-binding"/>
    <property type="match status" value="1"/>
</dbReference>
<evidence type="ECO:0000313" key="9">
    <source>
        <dbReference type="Proteomes" id="UP000263833"/>
    </source>
</evidence>
<evidence type="ECO:0000259" key="6">
    <source>
        <dbReference type="Pfam" id="PF00501"/>
    </source>
</evidence>
<dbReference type="InterPro" id="IPR045851">
    <property type="entry name" value="AMP-bd_C_sf"/>
</dbReference>
<dbReference type="OrthoDB" id="9803968at2"/>
<dbReference type="SUPFAM" id="SSF56801">
    <property type="entry name" value="Acetyl-CoA synthetase-like"/>
    <property type="match status" value="1"/>
</dbReference>
<comment type="similarity">
    <text evidence="1">Belongs to the ATP-dependent AMP-binding enzyme family.</text>
</comment>
<dbReference type="RefSeq" id="WP_115548132.1">
    <property type="nucleotide sequence ID" value="NZ_QRGP01000001.1"/>
</dbReference>
<dbReference type="EC" id="6.2.1.44" evidence="4"/>
<protein>
    <recommendedName>
        <fullName evidence="5">3-methylmercaptopropionyl-CoA ligase</fullName>
        <ecNumber evidence="4">6.2.1.44</ecNumber>
    </recommendedName>
</protein>
<accession>A0A371BGN7</accession>
<keyword evidence="9" id="KW-1185">Reference proteome</keyword>
<evidence type="ECO:0000313" key="8">
    <source>
        <dbReference type="EMBL" id="RDV06583.1"/>
    </source>
</evidence>
<evidence type="ECO:0000256" key="3">
    <source>
        <dbReference type="ARBA" id="ARBA00051915"/>
    </source>
</evidence>
<sequence length="505" mass="54337">MNQSLIEAFIAGGETWPTARLTVASSTQPADTTLTDVIAAGRRMGTRMMAAGVRPGDVVGLMLPNWREWQVAAVAAAQAGAVILPIVSIYGAKELGFILRQSRTTWLFTPESWRGVDYMQVVADCGVLPDLRRHITTGDAFTALEAEGDIAPFAARNADDLAVLVYTSGTTADPKGVMHSARTLLSELESVQDMRSGPEEEAILSPWPPGHVAGVIAMFRFLSMGTTLVLMDQWDPAMAAELVERHQITSSSGTPFHLSGMMEAADRDGRDLTSLRQYLVGAAPVPTSLVERCKAMGLAVFHCYGSSEHPTVTSGKADDPLDKQLNTEGQAITGSEMRFVDDDGNDVPPGADGEICTRGPELFLGYFDPKLNDTAFLPDGWYRTGDIGRLDDDGYLLITDRKKDIIIRGGENISSKEVEGVLLGVPAVADVAVVAAPDDRMGEVVRACVVLKPGTALSLDDVRAHFAQQGIAKQKTPERLTIVDELPRNASGKILKHELRNLPLS</sequence>
<dbReference type="InterPro" id="IPR025110">
    <property type="entry name" value="AMP-bd_C"/>
</dbReference>
<keyword evidence="2 8" id="KW-0436">Ligase</keyword>